<evidence type="ECO:0000313" key="3">
    <source>
        <dbReference type="Proteomes" id="UP000703661"/>
    </source>
</evidence>
<feature type="compositionally biased region" description="Basic and acidic residues" evidence="1">
    <location>
        <begin position="487"/>
        <end position="498"/>
    </location>
</feature>
<dbReference type="PANTHER" id="PTHR14312">
    <property type="entry name" value="CREB/ATF BZIP TRANSCRIPTION FACTOR"/>
    <property type="match status" value="1"/>
</dbReference>
<dbReference type="GO" id="GO:0043565">
    <property type="term" value="F:sequence-specific DNA binding"/>
    <property type="evidence" value="ECO:0007669"/>
    <property type="project" value="TreeGrafter"/>
</dbReference>
<feature type="region of interest" description="Disordered" evidence="1">
    <location>
        <begin position="539"/>
        <end position="577"/>
    </location>
</feature>
<dbReference type="GO" id="GO:0010468">
    <property type="term" value="P:regulation of gene expression"/>
    <property type="evidence" value="ECO:0007669"/>
    <property type="project" value="TreeGrafter"/>
</dbReference>
<accession>A0A9P6T1Z2</accession>
<dbReference type="PANTHER" id="PTHR14312:SF1">
    <property type="entry name" value="BASIC-LEUCINE ZIPPER TRANSCRIPTION FACTOR A"/>
    <property type="match status" value="1"/>
</dbReference>
<dbReference type="GO" id="GO:0005634">
    <property type="term" value="C:nucleus"/>
    <property type="evidence" value="ECO:0007669"/>
    <property type="project" value="TreeGrafter"/>
</dbReference>
<feature type="compositionally biased region" description="Polar residues" evidence="1">
    <location>
        <begin position="720"/>
        <end position="729"/>
    </location>
</feature>
<feature type="compositionally biased region" description="Basic and acidic residues" evidence="1">
    <location>
        <begin position="468"/>
        <end position="480"/>
    </location>
</feature>
<sequence>MVLLVSKNDFLDGPFSESGNDQSCIPLLQEILKRPSVIIPEVIIAMPLLLSRSSPSPPQSPLSPSSNSSSSSSWEPWFVYRDPSYQTQSCLGCQGDGGGGGGGDSSNDGSDSYFSSDDDESNSEVDRRRRRSHRARRNRDSENEAIANALAAAAASAASAAASAEASAYSAKAACESANASSASAAASSESATAATASAAIVFAYFSDPFPGATNAFQTMISLPPTPPSAGNSVLNPIARQSSPSVVPTHVATSGIHAVIATAASTNGATSASHAATPTISVATQTEIPAQHHTTPVLDFVELAYSIGFLDPDLFNACYHKAITEINLSRKGDLERYKRIRHLARYYPEPQFGAPSPIKHSQPIAGALPPSNAEGVNGDGDDDDTLSSTRYSAPQSVPSSTLKRGRIEDDGGQGSKRRHNRGSHLESNATTGVQNLYEMNLVHIASAEPSPRLESRIELDRLLEEHQPLANDHESSSGREDSEEETSSSHDRQSFKHSDTGLFCINEVMNRGFDDKELSGTEEIKSSTAKNKGKAIYSSSATVVDRAEPRSSQICGESSPRSPAMMPRLRTSPPAVKCEEEDDATLLKIWQERIDRKIISVPSSSPEDSDQCLKHRRDQEGPSSANGGNGNVDSEWSNDGAMNVMQSLLGPRNLSTALTDSGSDDQDTEAFEVIVGLGNVKEEKLEDPITHSLIADDLVAIVKIETEDEEVGLPDLDFPSPSTASTSIGPTPDLDGNGSEDEYSTVLKSHSSQTNSSNREYSPSPTKLKRRRSIDSSNTIEEGKRLDTVQVLPQRLNTFMESQEPLSAPVFGTASISAAAPRRSKRIARMLARTQQQQQQQQQQSAEKLTGKRRRMCLK</sequence>
<feature type="compositionally biased region" description="Basic residues" evidence="1">
    <location>
        <begin position="128"/>
        <end position="137"/>
    </location>
</feature>
<feature type="compositionally biased region" description="Low complexity" evidence="1">
    <location>
        <begin position="835"/>
        <end position="844"/>
    </location>
</feature>
<name>A0A9P6T1Z2_9FUNG</name>
<feature type="compositionally biased region" description="Basic and acidic residues" evidence="1">
    <location>
        <begin position="611"/>
        <end position="620"/>
    </location>
</feature>
<comment type="caution">
    <text evidence="2">The sequence shown here is derived from an EMBL/GenBank/DDBJ whole genome shotgun (WGS) entry which is preliminary data.</text>
</comment>
<feature type="compositionally biased region" description="Gly residues" evidence="1">
    <location>
        <begin position="94"/>
        <end position="104"/>
    </location>
</feature>
<gene>
    <name evidence="2" type="ORF">BGZ80_006351</name>
</gene>
<feature type="region of interest" description="Disordered" evidence="1">
    <location>
        <begin position="600"/>
        <end position="638"/>
    </location>
</feature>
<feature type="region of interest" description="Disordered" evidence="1">
    <location>
        <begin position="712"/>
        <end position="782"/>
    </location>
</feature>
<dbReference type="EMBL" id="JAAAID010000313">
    <property type="protein sequence ID" value="KAG0019068.1"/>
    <property type="molecule type" value="Genomic_DNA"/>
</dbReference>
<feature type="region of interest" description="Disordered" evidence="1">
    <location>
        <begin position="352"/>
        <end position="430"/>
    </location>
</feature>
<feature type="region of interest" description="Disordered" evidence="1">
    <location>
        <begin position="90"/>
        <end position="142"/>
    </location>
</feature>
<feature type="compositionally biased region" description="Polar residues" evidence="1">
    <location>
        <begin position="621"/>
        <end position="637"/>
    </location>
</feature>
<feature type="compositionally biased region" description="Low complexity" evidence="1">
    <location>
        <begin position="105"/>
        <end position="115"/>
    </location>
</feature>
<proteinExistence type="predicted"/>
<dbReference type="AlphaFoldDB" id="A0A9P6T1Z2"/>
<evidence type="ECO:0000256" key="1">
    <source>
        <dbReference type="SAM" id="MobiDB-lite"/>
    </source>
</evidence>
<protein>
    <submittedName>
        <fullName evidence="2">Uncharacterized protein</fullName>
    </submittedName>
</protein>
<evidence type="ECO:0000313" key="2">
    <source>
        <dbReference type="EMBL" id="KAG0019068.1"/>
    </source>
</evidence>
<feature type="compositionally biased region" description="Low complexity" evidence="1">
    <location>
        <begin position="62"/>
        <end position="73"/>
    </location>
</feature>
<feature type="compositionally biased region" description="Polar residues" evidence="1">
    <location>
        <begin position="746"/>
        <end position="765"/>
    </location>
</feature>
<dbReference type="Proteomes" id="UP000703661">
    <property type="component" value="Unassembled WGS sequence"/>
</dbReference>
<feature type="region of interest" description="Disordered" evidence="1">
    <location>
        <begin position="53"/>
        <end position="73"/>
    </location>
</feature>
<feature type="region of interest" description="Disordered" evidence="1">
    <location>
        <begin position="468"/>
        <end position="498"/>
    </location>
</feature>
<feature type="compositionally biased region" description="Polar residues" evidence="1">
    <location>
        <begin position="386"/>
        <end position="402"/>
    </location>
</feature>
<keyword evidence="3" id="KW-1185">Reference proteome</keyword>
<reference evidence="2" key="1">
    <citation type="journal article" date="2020" name="Fungal Divers.">
        <title>Resolving the Mortierellaceae phylogeny through synthesis of multi-gene phylogenetics and phylogenomics.</title>
        <authorList>
            <person name="Vandepol N."/>
            <person name="Liber J."/>
            <person name="Desiro A."/>
            <person name="Na H."/>
            <person name="Kennedy M."/>
            <person name="Barry K."/>
            <person name="Grigoriev I.V."/>
            <person name="Miller A.N."/>
            <person name="O'Donnell K."/>
            <person name="Stajich J.E."/>
            <person name="Bonito G."/>
        </authorList>
    </citation>
    <scope>NUCLEOTIDE SEQUENCE</scope>
    <source>
        <strain evidence="2">NRRL 2769</strain>
    </source>
</reference>
<feature type="compositionally biased region" description="Polar residues" evidence="1">
    <location>
        <begin position="550"/>
        <end position="561"/>
    </location>
</feature>
<feature type="region of interest" description="Disordered" evidence="1">
    <location>
        <begin position="831"/>
        <end position="859"/>
    </location>
</feature>
<organism evidence="2 3">
    <name type="scientific">Entomortierella chlamydospora</name>
    <dbReference type="NCBI Taxonomy" id="101097"/>
    <lineage>
        <taxon>Eukaryota</taxon>
        <taxon>Fungi</taxon>
        <taxon>Fungi incertae sedis</taxon>
        <taxon>Mucoromycota</taxon>
        <taxon>Mortierellomycotina</taxon>
        <taxon>Mortierellomycetes</taxon>
        <taxon>Mortierellales</taxon>
        <taxon>Mortierellaceae</taxon>
        <taxon>Entomortierella</taxon>
    </lineage>
</organism>